<dbReference type="PANTHER" id="PTHR14241">
    <property type="entry name" value="INTERFERON-INDUCED PROTEIN 44"/>
    <property type="match status" value="1"/>
</dbReference>
<gene>
    <name evidence="1" type="ORF">IRJ41_013235</name>
</gene>
<dbReference type="InterPro" id="IPR027417">
    <property type="entry name" value="P-loop_NTPase"/>
</dbReference>
<proteinExistence type="predicted"/>
<name>A0A9W7WZF7_TRIRA</name>
<dbReference type="AlphaFoldDB" id="A0A9W7WZF7"/>
<dbReference type="CDD" id="cd00882">
    <property type="entry name" value="Ras_like_GTPase"/>
    <property type="match status" value="1"/>
</dbReference>
<dbReference type="GO" id="GO:0006955">
    <property type="term" value="P:immune response"/>
    <property type="evidence" value="ECO:0007669"/>
    <property type="project" value="TreeGrafter"/>
</dbReference>
<keyword evidence="2" id="KW-1185">Reference proteome</keyword>
<comment type="caution">
    <text evidence="1">The sequence shown here is derived from an EMBL/GenBank/DDBJ whole genome shotgun (WGS) entry which is preliminary data.</text>
</comment>
<dbReference type="Proteomes" id="UP001059041">
    <property type="component" value="Linkage Group LG4"/>
</dbReference>
<dbReference type="Gene3D" id="3.40.50.300">
    <property type="entry name" value="P-loop containing nucleotide triphosphate hydrolases"/>
    <property type="match status" value="1"/>
</dbReference>
<dbReference type="EMBL" id="JAFHDT010000004">
    <property type="protein sequence ID" value="KAI7811327.1"/>
    <property type="molecule type" value="Genomic_DNA"/>
</dbReference>
<dbReference type="SUPFAM" id="SSF52540">
    <property type="entry name" value="P-loop containing nucleoside triphosphate hydrolases"/>
    <property type="match status" value="1"/>
</dbReference>
<reference evidence="1" key="1">
    <citation type="submission" date="2021-02" db="EMBL/GenBank/DDBJ databases">
        <title>Comparative genomics reveals that relaxation of natural selection precedes convergent phenotypic evolution of cavefish.</title>
        <authorList>
            <person name="Peng Z."/>
        </authorList>
    </citation>
    <scope>NUCLEOTIDE SEQUENCE</scope>
    <source>
        <tissue evidence="1">Muscle</tissue>
    </source>
</reference>
<organism evidence="1 2">
    <name type="scientific">Triplophysa rosa</name>
    <name type="common">Cave loach</name>
    <dbReference type="NCBI Taxonomy" id="992332"/>
    <lineage>
        <taxon>Eukaryota</taxon>
        <taxon>Metazoa</taxon>
        <taxon>Chordata</taxon>
        <taxon>Craniata</taxon>
        <taxon>Vertebrata</taxon>
        <taxon>Euteleostomi</taxon>
        <taxon>Actinopterygii</taxon>
        <taxon>Neopterygii</taxon>
        <taxon>Teleostei</taxon>
        <taxon>Ostariophysi</taxon>
        <taxon>Cypriniformes</taxon>
        <taxon>Nemacheilidae</taxon>
        <taxon>Triplophysa</taxon>
    </lineage>
</organism>
<protein>
    <submittedName>
        <fullName evidence="1">Interferon-induced protein 44</fullName>
    </submittedName>
</protein>
<sequence length="298" mass="34097">MINITFAPIQLMLKKAWFQQSTIILIKFDKPWRNFKWEQKSTLKKQLEEFTPSDPSVTDIKILVVGEVGTGKSSFINSVNNVFQNRITSAALVSSSAGRSFTKRLKGYHIRSGKITLPIVFRDIMGLEREVLEGSQPEDIINAVFGHMKDGYKFDESKPLTHEDEHYTSDPSLSDQASCLVYVIDANKVCMADEKIRDKLKIIRQRISDKGIPQVLVMTKVDEACPLVKKDLRKIYHSKKIKEKMEKCRDMVGVPLNNIFPVKNYHDEIDTDDDVDVLILKALDQIVHLANDRLMEDI</sequence>
<evidence type="ECO:0000313" key="1">
    <source>
        <dbReference type="EMBL" id="KAI7811327.1"/>
    </source>
</evidence>
<evidence type="ECO:0000313" key="2">
    <source>
        <dbReference type="Proteomes" id="UP001059041"/>
    </source>
</evidence>
<accession>A0A9W7WZF7</accession>
<dbReference type="PANTHER" id="PTHR14241:SF1">
    <property type="entry name" value="INTERFERON-INDUCED PROTEIN 44-RELATED"/>
    <property type="match status" value="1"/>
</dbReference>